<dbReference type="Proteomes" id="UP000214739">
    <property type="component" value="Unassembled WGS sequence"/>
</dbReference>
<dbReference type="InterPro" id="IPR037914">
    <property type="entry name" value="SpoVT-AbrB_sf"/>
</dbReference>
<keyword evidence="5" id="KW-1185">Reference proteome</keyword>
<sequence>MAKVKVRKIGNSLGVLLPKESGVQEGDELEYTHEGEKIILDTQEAQNARVREIVENSFKDFETGNVLTEDDMVRIFGKYGWHK</sequence>
<accession>A0A224V4I4</accession>
<reference evidence="3 5" key="2">
    <citation type="journal article" date="2019" name="Appl. Microbiol. Biotechnol.">
        <title>Uncovering carbohydrate metabolism through a genotype-phenotype association study of 56 lactic acid bacteria genomes.</title>
        <authorList>
            <person name="Buron-Moles G."/>
            <person name="Chailyan A."/>
            <person name="Dolejs I."/>
            <person name="Forster J."/>
            <person name="Miks M.H."/>
        </authorList>
    </citation>
    <scope>NUCLEOTIDE SEQUENCE [LARGE SCALE GENOMIC DNA]</scope>
    <source>
        <strain evidence="3 5">DSM 10551</strain>
    </source>
</reference>
<evidence type="ECO:0000313" key="5">
    <source>
        <dbReference type="Proteomes" id="UP000294668"/>
    </source>
</evidence>
<gene>
    <name evidence="3" type="ORF">C5L28_001667</name>
    <name evidence="2" type="ORF">LPKJCM_00899</name>
</gene>
<dbReference type="EMBL" id="PUFL01000039">
    <property type="protein sequence ID" value="TDG92802.1"/>
    <property type="molecule type" value="Genomic_DNA"/>
</dbReference>
<dbReference type="SMART" id="SM00966">
    <property type="entry name" value="SpoVT_AbrB"/>
    <property type="match status" value="1"/>
</dbReference>
<proteinExistence type="predicted"/>
<dbReference type="SUPFAM" id="SSF89447">
    <property type="entry name" value="AbrB/MazE/MraZ-like"/>
    <property type="match status" value="1"/>
</dbReference>
<dbReference type="Pfam" id="PF04014">
    <property type="entry name" value="MazE_antitoxin"/>
    <property type="match status" value="1"/>
</dbReference>
<dbReference type="GO" id="GO:0003677">
    <property type="term" value="F:DNA binding"/>
    <property type="evidence" value="ECO:0007669"/>
    <property type="project" value="InterPro"/>
</dbReference>
<evidence type="ECO:0000313" key="3">
    <source>
        <dbReference type="EMBL" id="TDG92802.1"/>
    </source>
</evidence>
<reference evidence="2 4" key="1">
    <citation type="journal article" date="2017" name="Biosci Microbiota Food Health">
        <title>Genomic characterization reconfirms the taxonomic status of Lactobacillus parakefiri.</title>
        <authorList>
            <person name="Tanizawa Y."/>
            <person name="Kobayashi H."/>
            <person name="Kaminuma E."/>
            <person name="Sakamoto M."/>
            <person name="Ohkuma M."/>
            <person name="Nakamura Y."/>
            <person name="Arita M."/>
            <person name="Tohno M."/>
        </authorList>
    </citation>
    <scope>NUCLEOTIDE SEQUENCE [LARGE SCALE GENOMIC DNA]</scope>
    <source>
        <strain evidence="2 4">JCM 8573</strain>
    </source>
</reference>
<dbReference type="Gene3D" id="2.10.260.10">
    <property type="match status" value="1"/>
</dbReference>
<evidence type="ECO:0000259" key="1">
    <source>
        <dbReference type="SMART" id="SM00966"/>
    </source>
</evidence>
<comment type="caution">
    <text evidence="2">The sequence shown here is derived from an EMBL/GenBank/DDBJ whole genome shotgun (WGS) entry which is preliminary data.</text>
</comment>
<dbReference type="AlphaFoldDB" id="A0A224V4I4"/>
<dbReference type="InterPro" id="IPR007159">
    <property type="entry name" value="SpoVT-AbrB_dom"/>
</dbReference>
<dbReference type="Proteomes" id="UP000294668">
    <property type="component" value="Unassembled WGS sequence"/>
</dbReference>
<dbReference type="EMBL" id="BDGB01000044">
    <property type="protein sequence ID" value="GAW71796.1"/>
    <property type="molecule type" value="Genomic_DNA"/>
</dbReference>
<reference evidence="3" key="3">
    <citation type="submission" date="2019-02" db="EMBL/GenBank/DDBJ databases">
        <authorList>
            <person name="Buron G."/>
            <person name="Chaylann A."/>
            <person name="Dolejs I."/>
            <person name="Forster J."/>
            <person name="Miks M.H."/>
        </authorList>
    </citation>
    <scope>NUCLEOTIDE SEQUENCE</scope>
    <source>
        <strain evidence="3">DSM 10551</strain>
    </source>
</reference>
<evidence type="ECO:0000313" key="2">
    <source>
        <dbReference type="EMBL" id="GAW71796.1"/>
    </source>
</evidence>
<feature type="domain" description="SpoVT-AbrB" evidence="1">
    <location>
        <begin position="7"/>
        <end position="46"/>
    </location>
</feature>
<dbReference type="RefSeq" id="WP_057962492.1">
    <property type="nucleotide sequence ID" value="NZ_BAAAXO010000080.1"/>
</dbReference>
<name>A0A224V4I4_9LACO</name>
<evidence type="ECO:0000313" key="4">
    <source>
        <dbReference type="Proteomes" id="UP000214739"/>
    </source>
</evidence>
<protein>
    <submittedName>
        <fullName evidence="2">SpoVT/AbrB domain-containing protein</fullName>
    </submittedName>
</protein>
<dbReference type="OrthoDB" id="2189846at2"/>
<organism evidence="2 4">
    <name type="scientific">Lentilactobacillus parakefiri</name>
    <dbReference type="NCBI Taxonomy" id="152332"/>
    <lineage>
        <taxon>Bacteria</taxon>
        <taxon>Bacillati</taxon>
        <taxon>Bacillota</taxon>
        <taxon>Bacilli</taxon>
        <taxon>Lactobacillales</taxon>
        <taxon>Lactobacillaceae</taxon>
        <taxon>Lentilactobacillus</taxon>
    </lineage>
</organism>